<dbReference type="InterPro" id="IPR007110">
    <property type="entry name" value="Ig-like_dom"/>
</dbReference>
<evidence type="ECO:0000259" key="2">
    <source>
        <dbReference type="PROSITE" id="PS50835"/>
    </source>
</evidence>
<evidence type="ECO:0000256" key="1">
    <source>
        <dbReference type="SAM" id="MobiDB-lite"/>
    </source>
</evidence>
<evidence type="ECO:0000313" key="4">
    <source>
        <dbReference type="Proteomes" id="UP000735302"/>
    </source>
</evidence>
<dbReference type="SUPFAM" id="SSF48726">
    <property type="entry name" value="Immunoglobulin"/>
    <property type="match status" value="1"/>
</dbReference>
<reference evidence="3 4" key="1">
    <citation type="journal article" date="2021" name="Elife">
        <title>Chloroplast acquisition without the gene transfer in kleptoplastic sea slugs, Plakobranchus ocellatus.</title>
        <authorList>
            <person name="Maeda T."/>
            <person name="Takahashi S."/>
            <person name="Yoshida T."/>
            <person name="Shimamura S."/>
            <person name="Takaki Y."/>
            <person name="Nagai Y."/>
            <person name="Toyoda A."/>
            <person name="Suzuki Y."/>
            <person name="Arimoto A."/>
            <person name="Ishii H."/>
            <person name="Satoh N."/>
            <person name="Nishiyama T."/>
            <person name="Hasebe M."/>
            <person name="Maruyama T."/>
            <person name="Minagawa J."/>
            <person name="Obokata J."/>
            <person name="Shigenobu S."/>
        </authorList>
    </citation>
    <scope>NUCLEOTIDE SEQUENCE [LARGE SCALE GENOMIC DNA]</scope>
</reference>
<gene>
    <name evidence="3" type="ORF">PoB_003750900</name>
</gene>
<dbReference type="EMBL" id="BLXT01004214">
    <property type="protein sequence ID" value="GFO11004.1"/>
    <property type="molecule type" value="Genomic_DNA"/>
</dbReference>
<dbReference type="AlphaFoldDB" id="A0AAV4AX80"/>
<protein>
    <submittedName>
        <fullName evidence="3">Cell adhesion molecule-related/down-regulated by oncogenes</fullName>
    </submittedName>
</protein>
<name>A0AAV4AX80_9GAST</name>
<comment type="caution">
    <text evidence="3">The sequence shown here is derived from an EMBL/GenBank/DDBJ whole genome shotgun (WGS) entry which is preliminary data.</text>
</comment>
<feature type="compositionally biased region" description="Basic and acidic residues" evidence="1">
    <location>
        <begin position="146"/>
        <end position="160"/>
    </location>
</feature>
<organism evidence="3 4">
    <name type="scientific">Plakobranchus ocellatus</name>
    <dbReference type="NCBI Taxonomy" id="259542"/>
    <lineage>
        <taxon>Eukaryota</taxon>
        <taxon>Metazoa</taxon>
        <taxon>Spiralia</taxon>
        <taxon>Lophotrochozoa</taxon>
        <taxon>Mollusca</taxon>
        <taxon>Gastropoda</taxon>
        <taxon>Heterobranchia</taxon>
        <taxon>Euthyneura</taxon>
        <taxon>Panpulmonata</taxon>
        <taxon>Sacoglossa</taxon>
        <taxon>Placobranchoidea</taxon>
        <taxon>Plakobranchidae</taxon>
        <taxon>Plakobranchus</taxon>
    </lineage>
</organism>
<feature type="compositionally biased region" description="Basic and acidic residues" evidence="1">
    <location>
        <begin position="128"/>
        <end position="138"/>
    </location>
</feature>
<feature type="region of interest" description="Disordered" evidence="1">
    <location>
        <begin position="128"/>
        <end position="161"/>
    </location>
</feature>
<dbReference type="Gene3D" id="2.60.40.10">
    <property type="entry name" value="Immunoglobulins"/>
    <property type="match status" value="1"/>
</dbReference>
<keyword evidence="4" id="KW-1185">Reference proteome</keyword>
<feature type="domain" description="Ig-like" evidence="2">
    <location>
        <begin position="48"/>
        <end position="179"/>
    </location>
</feature>
<dbReference type="InterPro" id="IPR036179">
    <property type="entry name" value="Ig-like_dom_sf"/>
</dbReference>
<dbReference type="Proteomes" id="UP000735302">
    <property type="component" value="Unassembled WGS sequence"/>
</dbReference>
<dbReference type="PROSITE" id="PS50835">
    <property type="entry name" value="IG_LIKE"/>
    <property type="match status" value="1"/>
</dbReference>
<accession>A0AAV4AX80</accession>
<evidence type="ECO:0000313" key="3">
    <source>
        <dbReference type="EMBL" id="GFO11004.1"/>
    </source>
</evidence>
<proteinExistence type="predicted"/>
<sequence>MKPNLNRFPPDFRVSFHSHRITVSPHGPSALCTPEKLTFEHFQSSPVPRINQQPISQTLSRHDVTTVTCGVHPHTAQVRWLFNGRPLDLRRHPGLEMVGSGLRFLPLLDGLQGEDLWEKELERAVRMGSRGRGERSSEEAEAGDIGEGRGRDRPGNHGEYRCTATTSAGSVVSQPAVLSLPVLDPFPSGEDLSLEIPEGGYATLPCHKPYSLPEAELFIVGPGGPVLEGRFPGVMARHCCIFRQALYVSSHYLPRLCVYNDGGISPFLLSKVKP</sequence>
<dbReference type="InterPro" id="IPR013783">
    <property type="entry name" value="Ig-like_fold"/>
</dbReference>